<protein>
    <recommendedName>
        <fullName evidence="4">Reverse transcriptase N-terminal domain-containing protein</fullName>
    </recommendedName>
</protein>
<evidence type="ECO:0000313" key="3">
    <source>
        <dbReference type="Proteomes" id="UP000702425"/>
    </source>
</evidence>
<evidence type="ECO:0000256" key="1">
    <source>
        <dbReference type="SAM" id="MobiDB-lite"/>
    </source>
</evidence>
<evidence type="ECO:0000313" key="2">
    <source>
        <dbReference type="EMBL" id="NQE36683.1"/>
    </source>
</evidence>
<comment type="caution">
    <text evidence="2">The sequence shown here is derived from an EMBL/GenBank/DDBJ whole genome shotgun (WGS) entry which is preliminary data.</text>
</comment>
<sequence length="101" mass="11670">MLRAGYTNRGRHEWAVHAGGSKDLQQTNKTQEKNTQYKVRSTKRIYLLKANGKQRLGISTIKYRVMQAVVKNALEPSWDDRFESNSCRFRAAGRSCHNARE</sequence>
<accession>A0ABX2D2H1</accession>
<keyword evidence="3" id="KW-1185">Reference proteome</keyword>
<gene>
    <name evidence="2" type="ORF">E5S67_04448</name>
</gene>
<evidence type="ECO:0008006" key="4">
    <source>
        <dbReference type="Google" id="ProtNLM"/>
    </source>
</evidence>
<feature type="region of interest" description="Disordered" evidence="1">
    <location>
        <begin position="17"/>
        <end position="36"/>
    </location>
</feature>
<dbReference type="Proteomes" id="UP000702425">
    <property type="component" value="Unassembled WGS sequence"/>
</dbReference>
<reference evidence="2 3" key="1">
    <citation type="journal article" date="2020" name="Sci. Rep.">
        <title>A novel cyanobacterial geosmin producer, revising GeoA distribution and dispersion patterns in Bacteria.</title>
        <authorList>
            <person name="Churro C."/>
            <person name="Semedo-Aguiar A.P."/>
            <person name="Silva A.D."/>
            <person name="Pereira-Leal J.B."/>
            <person name="Leite R.B."/>
        </authorList>
    </citation>
    <scope>NUCLEOTIDE SEQUENCE [LARGE SCALE GENOMIC DNA]</scope>
    <source>
        <strain evidence="2 3">IPMA8</strain>
    </source>
</reference>
<dbReference type="EMBL" id="SRRZ01000094">
    <property type="protein sequence ID" value="NQE36683.1"/>
    <property type="molecule type" value="Genomic_DNA"/>
</dbReference>
<feature type="compositionally biased region" description="Low complexity" evidence="1">
    <location>
        <begin position="25"/>
        <end position="36"/>
    </location>
</feature>
<proteinExistence type="predicted"/>
<name>A0ABX2D2H1_9CYAN</name>
<organism evidence="2 3">
    <name type="scientific">Microcoleus asticus IPMA8</name>
    <dbReference type="NCBI Taxonomy" id="2563858"/>
    <lineage>
        <taxon>Bacteria</taxon>
        <taxon>Bacillati</taxon>
        <taxon>Cyanobacteriota</taxon>
        <taxon>Cyanophyceae</taxon>
        <taxon>Oscillatoriophycideae</taxon>
        <taxon>Oscillatoriales</taxon>
        <taxon>Microcoleaceae</taxon>
        <taxon>Microcoleus</taxon>
        <taxon>Microcoleus asticus</taxon>
    </lineage>
</organism>